<reference evidence="3" key="2">
    <citation type="submission" date="2015-01" db="EMBL/GenBank/DDBJ databases">
        <title>Evolutionary Origins and Diversification of the Mycorrhizal Mutualists.</title>
        <authorList>
            <consortium name="DOE Joint Genome Institute"/>
            <consortium name="Mycorrhizal Genomics Consortium"/>
            <person name="Kohler A."/>
            <person name="Kuo A."/>
            <person name="Nagy L.G."/>
            <person name="Floudas D."/>
            <person name="Copeland A."/>
            <person name="Barry K.W."/>
            <person name="Cichocki N."/>
            <person name="Veneault-Fourrey C."/>
            <person name="LaButti K."/>
            <person name="Lindquist E.A."/>
            <person name="Lipzen A."/>
            <person name="Lundell T."/>
            <person name="Morin E."/>
            <person name="Murat C."/>
            <person name="Riley R."/>
            <person name="Ohm R."/>
            <person name="Sun H."/>
            <person name="Tunlid A."/>
            <person name="Henrissat B."/>
            <person name="Grigoriev I.V."/>
            <person name="Hibbett D.S."/>
            <person name="Martin F."/>
        </authorList>
    </citation>
    <scope>NUCLEOTIDE SEQUENCE [LARGE SCALE GENOMIC DNA]</scope>
    <source>
        <strain evidence="3">MUT 4182</strain>
    </source>
</reference>
<dbReference type="EMBL" id="KN823028">
    <property type="protein sequence ID" value="KIO26204.1"/>
    <property type="molecule type" value="Genomic_DNA"/>
</dbReference>
<keyword evidence="3" id="KW-1185">Reference proteome</keyword>
<evidence type="ECO:0000313" key="2">
    <source>
        <dbReference type="EMBL" id="KIO26204.1"/>
    </source>
</evidence>
<sequence>MHSNRMMALDLITVRAKQKFNIRDGTLGPTAMRTAPTVDLTPRRKHQSVADWKTGKPALLDPTFRHDGDTSKEVPSPQRPSRDADGGVHGRSAMNNGKPNARAGAGIWSDDGLQCEAIRAGGSPQTNSRENSQQCSEPNEGSQTHTPGHQDGLDICLNGSPQNPQPAGGLSAAERGECGPLEASPPRAPQKNSTNNDREAREGALKDESDTLPTEEEPEWQPNGAKLASLTVNQAYKLVR</sequence>
<accession>A0A0C3QJ99</accession>
<protein>
    <submittedName>
        <fullName evidence="2">Uncharacterized protein</fullName>
    </submittedName>
</protein>
<reference evidence="2 3" key="1">
    <citation type="submission" date="2014-04" db="EMBL/GenBank/DDBJ databases">
        <authorList>
            <consortium name="DOE Joint Genome Institute"/>
            <person name="Kuo A."/>
            <person name="Girlanda M."/>
            <person name="Perotto S."/>
            <person name="Kohler A."/>
            <person name="Nagy L.G."/>
            <person name="Floudas D."/>
            <person name="Copeland A."/>
            <person name="Barry K.W."/>
            <person name="Cichocki N."/>
            <person name="Veneault-Fourrey C."/>
            <person name="LaButti K."/>
            <person name="Lindquist E.A."/>
            <person name="Lipzen A."/>
            <person name="Lundell T."/>
            <person name="Morin E."/>
            <person name="Murat C."/>
            <person name="Sun H."/>
            <person name="Tunlid A."/>
            <person name="Henrissat B."/>
            <person name="Grigoriev I.V."/>
            <person name="Hibbett D.S."/>
            <person name="Martin F."/>
            <person name="Nordberg H.P."/>
            <person name="Cantor M.N."/>
            <person name="Hua S.X."/>
        </authorList>
    </citation>
    <scope>NUCLEOTIDE SEQUENCE [LARGE SCALE GENOMIC DNA]</scope>
    <source>
        <strain evidence="2 3">MUT 4182</strain>
    </source>
</reference>
<feature type="region of interest" description="Disordered" evidence="1">
    <location>
        <begin position="41"/>
        <end position="226"/>
    </location>
</feature>
<feature type="compositionally biased region" description="Polar residues" evidence="1">
    <location>
        <begin position="123"/>
        <end position="147"/>
    </location>
</feature>
<dbReference type="HOGENOM" id="CLU_1157118_0_0_1"/>
<organism evidence="2 3">
    <name type="scientific">Tulasnella calospora MUT 4182</name>
    <dbReference type="NCBI Taxonomy" id="1051891"/>
    <lineage>
        <taxon>Eukaryota</taxon>
        <taxon>Fungi</taxon>
        <taxon>Dikarya</taxon>
        <taxon>Basidiomycota</taxon>
        <taxon>Agaricomycotina</taxon>
        <taxon>Agaricomycetes</taxon>
        <taxon>Cantharellales</taxon>
        <taxon>Tulasnellaceae</taxon>
        <taxon>Tulasnella</taxon>
    </lineage>
</organism>
<dbReference type="Proteomes" id="UP000054248">
    <property type="component" value="Unassembled WGS sequence"/>
</dbReference>
<proteinExistence type="predicted"/>
<gene>
    <name evidence="2" type="ORF">M407DRAFT_7987</name>
</gene>
<feature type="compositionally biased region" description="Basic and acidic residues" evidence="1">
    <location>
        <begin position="196"/>
        <end position="209"/>
    </location>
</feature>
<evidence type="ECO:0000313" key="3">
    <source>
        <dbReference type="Proteomes" id="UP000054248"/>
    </source>
</evidence>
<name>A0A0C3QJ99_9AGAM</name>
<dbReference type="AlphaFoldDB" id="A0A0C3QJ99"/>
<evidence type="ECO:0000256" key="1">
    <source>
        <dbReference type="SAM" id="MobiDB-lite"/>
    </source>
</evidence>
<feature type="compositionally biased region" description="Basic and acidic residues" evidence="1">
    <location>
        <begin position="63"/>
        <end position="72"/>
    </location>
</feature>